<evidence type="ECO:0000259" key="3">
    <source>
        <dbReference type="Pfam" id="PF13460"/>
    </source>
</evidence>
<reference evidence="4" key="1">
    <citation type="journal article" date="2020" name="Stud. Mycol.">
        <title>101 Dothideomycetes genomes: a test case for predicting lifestyles and emergence of pathogens.</title>
        <authorList>
            <person name="Haridas S."/>
            <person name="Albert R."/>
            <person name="Binder M."/>
            <person name="Bloem J."/>
            <person name="Labutti K."/>
            <person name="Salamov A."/>
            <person name="Andreopoulos B."/>
            <person name="Baker S."/>
            <person name="Barry K."/>
            <person name="Bills G."/>
            <person name="Bluhm B."/>
            <person name="Cannon C."/>
            <person name="Castanera R."/>
            <person name="Culley D."/>
            <person name="Daum C."/>
            <person name="Ezra D."/>
            <person name="Gonzalez J."/>
            <person name="Henrissat B."/>
            <person name="Kuo A."/>
            <person name="Liang C."/>
            <person name="Lipzen A."/>
            <person name="Lutzoni F."/>
            <person name="Magnuson J."/>
            <person name="Mondo S."/>
            <person name="Nolan M."/>
            <person name="Ohm R."/>
            <person name="Pangilinan J."/>
            <person name="Park H.-J."/>
            <person name="Ramirez L."/>
            <person name="Alfaro M."/>
            <person name="Sun H."/>
            <person name="Tritt A."/>
            <person name="Yoshinaga Y."/>
            <person name="Zwiers L.-H."/>
            <person name="Turgeon B."/>
            <person name="Goodwin S."/>
            <person name="Spatafora J."/>
            <person name="Crous P."/>
            <person name="Grigoriev I."/>
        </authorList>
    </citation>
    <scope>NUCLEOTIDE SEQUENCE</scope>
    <source>
        <strain evidence="4">CBS 101060</strain>
    </source>
</reference>
<dbReference type="Proteomes" id="UP000799429">
    <property type="component" value="Unassembled WGS sequence"/>
</dbReference>
<comment type="similarity">
    <text evidence="1">Belongs to the avfA family.</text>
</comment>
<comment type="caution">
    <text evidence="4">The sequence shown here is derived from an EMBL/GenBank/DDBJ whole genome shotgun (WGS) entry which is preliminary data.</text>
</comment>
<dbReference type="GO" id="GO:0004074">
    <property type="term" value="F:biliverdin reductase [NAD(P)H] activity"/>
    <property type="evidence" value="ECO:0007669"/>
    <property type="project" value="TreeGrafter"/>
</dbReference>
<dbReference type="GO" id="GO:0042602">
    <property type="term" value="F:riboflavin reductase (NADPH) activity"/>
    <property type="evidence" value="ECO:0007669"/>
    <property type="project" value="TreeGrafter"/>
</dbReference>
<dbReference type="Pfam" id="PF13460">
    <property type="entry name" value="NAD_binding_10"/>
    <property type="match status" value="1"/>
</dbReference>
<feature type="domain" description="NAD(P)-binding" evidence="3">
    <location>
        <begin position="12"/>
        <end position="194"/>
    </location>
</feature>
<sequence>MVLSKQNIFVLGATGECGLTFLHHILSLPPTTAPRLTLYARSPSKLPAPLLTTPPPNIKIIRGSLTDIPHLTTSMASCTTVVSFLGAPPNFPNIFMRDKRTPIADALAGVFEAMRKNGVKRILALSTPAFAVPGEREAMGWGWWLWSCIPPLIVPQGSAEMKAIGETVSKQADLEWTVFRVPQLLNGGEEKGIKAGFLGPKYEGWIWLGRVSLVRWVLGEIEKGNGSGGHRWCRIERGKRAGGNKLGEGGGNVSRGKGVRKGIEKRG</sequence>
<protein>
    <recommendedName>
        <fullName evidence="3">NAD(P)-binding domain-containing protein</fullName>
    </recommendedName>
</protein>
<dbReference type="SUPFAM" id="SSF51735">
    <property type="entry name" value="NAD(P)-binding Rossmann-fold domains"/>
    <property type="match status" value="1"/>
</dbReference>
<dbReference type="PANTHER" id="PTHR43355">
    <property type="entry name" value="FLAVIN REDUCTASE (NADPH)"/>
    <property type="match status" value="1"/>
</dbReference>
<dbReference type="EMBL" id="MU006116">
    <property type="protein sequence ID" value="KAF2834613.1"/>
    <property type="molecule type" value="Genomic_DNA"/>
</dbReference>
<dbReference type="AlphaFoldDB" id="A0A9P4VKL9"/>
<organism evidence="4 5">
    <name type="scientific">Patellaria atrata CBS 101060</name>
    <dbReference type="NCBI Taxonomy" id="1346257"/>
    <lineage>
        <taxon>Eukaryota</taxon>
        <taxon>Fungi</taxon>
        <taxon>Dikarya</taxon>
        <taxon>Ascomycota</taxon>
        <taxon>Pezizomycotina</taxon>
        <taxon>Dothideomycetes</taxon>
        <taxon>Dothideomycetes incertae sedis</taxon>
        <taxon>Patellariales</taxon>
        <taxon>Patellariaceae</taxon>
        <taxon>Patellaria</taxon>
    </lineage>
</organism>
<dbReference type="Gene3D" id="3.40.50.720">
    <property type="entry name" value="NAD(P)-binding Rossmann-like Domain"/>
    <property type="match status" value="1"/>
</dbReference>
<dbReference type="InterPro" id="IPR051606">
    <property type="entry name" value="Polyketide_Oxido-like"/>
</dbReference>
<evidence type="ECO:0000256" key="2">
    <source>
        <dbReference type="SAM" id="MobiDB-lite"/>
    </source>
</evidence>
<dbReference type="InterPro" id="IPR036291">
    <property type="entry name" value="NAD(P)-bd_dom_sf"/>
</dbReference>
<evidence type="ECO:0000313" key="5">
    <source>
        <dbReference type="Proteomes" id="UP000799429"/>
    </source>
</evidence>
<evidence type="ECO:0000256" key="1">
    <source>
        <dbReference type="ARBA" id="ARBA00038376"/>
    </source>
</evidence>
<gene>
    <name evidence="4" type="ORF">M501DRAFT_1045406</name>
</gene>
<proteinExistence type="inferred from homology"/>
<keyword evidence="5" id="KW-1185">Reference proteome</keyword>
<feature type="compositionally biased region" description="Gly residues" evidence="2">
    <location>
        <begin position="244"/>
        <end position="253"/>
    </location>
</feature>
<dbReference type="InterPro" id="IPR016040">
    <property type="entry name" value="NAD(P)-bd_dom"/>
</dbReference>
<accession>A0A9P4VKL9</accession>
<dbReference type="OrthoDB" id="10254221at2759"/>
<dbReference type="PANTHER" id="PTHR43355:SF2">
    <property type="entry name" value="FLAVIN REDUCTASE (NADPH)"/>
    <property type="match status" value="1"/>
</dbReference>
<feature type="region of interest" description="Disordered" evidence="2">
    <location>
        <begin position="244"/>
        <end position="267"/>
    </location>
</feature>
<evidence type="ECO:0000313" key="4">
    <source>
        <dbReference type="EMBL" id="KAF2834613.1"/>
    </source>
</evidence>
<name>A0A9P4VKL9_9PEZI</name>